<feature type="region of interest" description="Disordered" evidence="1">
    <location>
        <begin position="1"/>
        <end position="73"/>
    </location>
</feature>
<evidence type="ECO:0000256" key="1">
    <source>
        <dbReference type="SAM" id="MobiDB-lite"/>
    </source>
</evidence>
<dbReference type="AlphaFoldDB" id="A0A218XKX4"/>
<feature type="compositionally biased region" description="Basic and acidic residues" evidence="1">
    <location>
        <begin position="31"/>
        <end position="65"/>
    </location>
</feature>
<evidence type="ECO:0000313" key="2">
    <source>
        <dbReference type="EMBL" id="OWM85524.1"/>
    </source>
</evidence>
<reference evidence="3" key="1">
    <citation type="journal article" date="2017" name="Plant J.">
        <title>The pomegranate (Punica granatum L.) genome and the genomics of punicalagin biosynthesis.</title>
        <authorList>
            <person name="Qin G."/>
            <person name="Xu C."/>
            <person name="Ming R."/>
            <person name="Tang H."/>
            <person name="Guyot R."/>
            <person name="Kramer E.M."/>
            <person name="Hu Y."/>
            <person name="Yi X."/>
            <person name="Qi Y."/>
            <person name="Xu X."/>
            <person name="Gao Z."/>
            <person name="Pan H."/>
            <person name="Jian J."/>
            <person name="Tian Y."/>
            <person name="Yue Z."/>
            <person name="Xu Y."/>
        </authorList>
    </citation>
    <scope>NUCLEOTIDE SEQUENCE [LARGE SCALE GENOMIC DNA]</scope>
    <source>
        <strain evidence="3">cv. Dabenzi</strain>
    </source>
</reference>
<comment type="caution">
    <text evidence="2">The sequence shown here is derived from an EMBL/GenBank/DDBJ whole genome shotgun (WGS) entry which is preliminary data.</text>
</comment>
<name>A0A218XKX4_PUNGR</name>
<evidence type="ECO:0000313" key="3">
    <source>
        <dbReference type="Proteomes" id="UP000197138"/>
    </source>
</evidence>
<protein>
    <submittedName>
        <fullName evidence="2">Uncharacterized protein</fullName>
    </submittedName>
</protein>
<dbReference type="EMBL" id="MTKT01001271">
    <property type="protein sequence ID" value="OWM85524.1"/>
    <property type="molecule type" value="Genomic_DNA"/>
</dbReference>
<feature type="compositionally biased region" description="Basic and acidic residues" evidence="1">
    <location>
        <begin position="10"/>
        <end position="22"/>
    </location>
</feature>
<sequence length="73" mass="8402">MTGILTEGILSDRDLDRKDPNEWKLGQMSPNDREDLIDRNLDQEDLNDRKELNGTRMDLNDRGGPECDQDGLE</sequence>
<proteinExistence type="predicted"/>
<organism evidence="2 3">
    <name type="scientific">Punica granatum</name>
    <name type="common">Pomegranate</name>
    <dbReference type="NCBI Taxonomy" id="22663"/>
    <lineage>
        <taxon>Eukaryota</taxon>
        <taxon>Viridiplantae</taxon>
        <taxon>Streptophyta</taxon>
        <taxon>Embryophyta</taxon>
        <taxon>Tracheophyta</taxon>
        <taxon>Spermatophyta</taxon>
        <taxon>Magnoliopsida</taxon>
        <taxon>eudicotyledons</taxon>
        <taxon>Gunneridae</taxon>
        <taxon>Pentapetalae</taxon>
        <taxon>rosids</taxon>
        <taxon>malvids</taxon>
        <taxon>Myrtales</taxon>
        <taxon>Lythraceae</taxon>
        <taxon>Punica</taxon>
    </lineage>
</organism>
<gene>
    <name evidence="2" type="ORF">CDL15_Pgr028142</name>
</gene>
<accession>A0A218XKX4</accession>
<dbReference type="Proteomes" id="UP000197138">
    <property type="component" value="Unassembled WGS sequence"/>
</dbReference>